<name>A0AAV4NF56_CAEEX</name>
<dbReference type="AlphaFoldDB" id="A0AAV4NF56"/>
<organism evidence="1 2">
    <name type="scientific">Caerostris extrusa</name>
    <name type="common">Bark spider</name>
    <name type="synonym">Caerostris bankana</name>
    <dbReference type="NCBI Taxonomy" id="172846"/>
    <lineage>
        <taxon>Eukaryota</taxon>
        <taxon>Metazoa</taxon>
        <taxon>Ecdysozoa</taxon>
        <taxon>Arthropoda</taxon>
        <taxon>Chelicerata</taxon>
        <taxon>Arachnida</taxon>
        <taxon>Araneae</taxon>
        <taxon>Araneomorphae</taxon>
        <taxon>Entelegynae</taxon>
        <taxon>Araneoidea</taxon>
        <taxon>Araneidae</taxon>
        <taxon>Caerostris</taxon>
    </lineage>
</organism>
<proteinExistence type="predicted"/>
<protein>
    <submittedName>
        <fullName evidence="1">Uncharacterized protein</fullName>
    </submittedName>
</protein>
<dbReference type="Proteomes" id="UP001054945">
    <property type="component" value="Unassembled WGS sequence"/>
</dbReference>
<dbReference type="EMBL" id="BPLR01020783">
    <property type="protein sequence ID" value="GIX82430.1"/>
    <property type="molecule type" value="Genomic_DNA"/>
</dbReference>
<reference evidence="1 2" key="1">
    <citation type="submission" date="2021-06" db="EMBL/GenBank/DDBJ databases">
        <title>Caerostris extrusa draft genome.</title>
        <authorList>
            <person name="Kono N."/>
            <person name="Arakawa K."/>
        </authorList>
    </citation>
    <scope>NUCLEOTIDE SEQUENCE [LARGE SCALE GENOMIC DNA]</scope>
</reference>
<accession>A0AAV4NF56</accession>
<evidence type="ECO:0000313" key="2">
    <source>
        <dbReference type="Proteomes" id="UP001054945"/>
    </source>
</evidence>
<evidence type="ECO:0000313" key="1">
    <source>
        <dbReference type="EMBL" id="GIX82430.1"/>
    </source>
</evidence>
<gene>
    <name evidence="1" type="ORF">CEXT_812831</name>
</gene>
<sequence length="100" mass="11175">MFSRSILMLKKCSNLFVDKGVSNPYLCRNGENSYTNDGLSLLFKIPTMQQVMVEEQSNPFFPCPCVCLCPCSCTSMLVPMPIILLDSLWALPLDYAEGVL</sequence>
<comment type="caution">
    <text evidence="1">The sequence shown here is derived from an EMBL/GenBank/DDBJ whole genome shotgun (WGS) entry which is preliminary data.</text>
</comment>
<keyword evidence="2" id="KW-1185">Reference proteome</keyword>